<name>A0A0B7BFR7_9EUPU</name>
<dbReference type="EMBL" id="HACG01044296">
    <property type="protein sequence ID" value="CEK91161.1"/>
    <property type="molecule type" value="Transcribed_RNA"/>
</dbReference>
<evidence type="ECO:0000313" key="2">
    <source>
        <dbReference type="EMBL" id="CEK91161.1"/>
    </source>
</evidence>
<proteinExistence type="predicted"/>
<evidence type="ECO:0000256" key="1">
    <source>
        <dbReference type="SAM" id="SignalP"/>
    </source>
</evidence>
<organism evidence="2">
    <name type="scientific">Arion vulgaris</name>
    <dbReference type="NCBI Taxonomy" id="1028688"/>
    <lineage>
        <taxon>Eukaryota</taxon>
        <taxon>Metazoa</taxon>
        <taxon>Spiralia</taxon>
        <taxon>Lophotrochozoa</taxon>
        <taxon>Mollusca</taxon>
        <taxon>Gastropoda</taxon>
        <taxon>Heterobranchia</taxon>
        <taxon>Euthyneura</taxon>
        <taxon>Panpulmonata</taxon>
        <taxon>Eupulmonata</taxon>
        <taxon>Stylommatophora</taxon>
        <taxon>Helicina</taxon>
        <taxon>Arionoidea</taxon>
        <taxon>Arionidae</taxon>
        <taxon>Arion</taxon>
    </lineage>
</organism>
<protein>
    <recommendedName>
        <fullName evidence="3">FZ domain-containing protein</fullName>
    </recommendedName>
</protein>
<evidence type="ECO:0008006" key="3">
    <source>
        <dbReference type="Google" id="ProtNLM"/>
    </source>
</evidence>
<gene>
    <name evidence="2" type="primary">ORF181220</name>
</gene>
<keyword evidence="1" id="KW-0732">Signal</keyword>
<accession>A0A0B7BFR7</accession>
<dbReference type="AlphaFoldDB" id="A0A0B7BFR7"/>
<reference evidence="2" key="1">
    <citation type="submission" date="2014-12" db="EMBL/GenBank/DDBJ databases">
        <title>Insight into the proteome of Arion vulgaris.</title>
        <authorList>
            <person name="Aradska J."/>
            <person name="Bulat T."/>
            <person name="Smidak R."/>
            <person name="Sarate P."/>
            <person name="Gangsoo J."/>
            <person name="Sialana F."/>
            <person name="Bilban M."/>
            <person name="Lubec G."/>
        </authorList>
    </citation>
    <scope>NUCLEOTIDE SEQUENCE</scope>
    <source>
        <tissue evidence="2">Skin</tissue>
    </source>
</reference>
<feature type="chain" id="PRO_5002112113" description="FZ domain-containing protein" evidence="1">
    <location>
        <begin position="19"/>
        <end position="63"/>
    </location>
</feature>
<sequence length="63" mass="7212">MIMTTLNLIMLLLNLTFSTLKQLDHAPTQLDCVITQTPWLCQHPLNLTISTLKQCDYFSTQTT</sequence>
<feature type="signal peptide" evidence="1">
    <location>
        <begin position="1"/>
        <end position="18"/>
    </location>
</feature>